<name>A0A382U2B9_9ZZZZ</name>
<accession>A0A382U2B9</accession>
<feature type="non-terminal residue" evidence="1">
    <location>
        <position position="161"/>
    </location>
</feature>
<organism evidence="1">
    <name type="scientific">marine metagenome</name>
    <dbReference type="NCBI Taxonomy" id="408172"/>
    <lineage>
        <taxon>unclassified sequences</taxon>
        <taxon>metagenomes</taxon>
        <taxon>ecological metagenomes</taxon>
    </lineage>
</organism>
<reference evidence="1" key="1">
    <citation type="submission" date="2018-05" db="EMBL/GenBank/DDBJ databases">
        <authorList>
            <person name="Lanie J.A."/>
            <person name="Ng W.-L."/>
            <person name="Kazmierczak K.M."/>
            <person name="Andrzejewski T.M."/>
            <person name="Davidsen T.M."/>
            <person name="Wayne K.J."/>
            <person name="Tettelin H."/>
            <person name="Glass J.I."/>
            <person name="Rusch D."/>
            <person name="Podicherti R."/>
            <person name="Tsui H.-C.T."/>
            <person name="Winkler M.E."/>
        </authorList>
    </citation>
    <scope>NUCLEOTIDE SEQUENCE</scope>
</reference>
<protein>
    <submittedName>
        <fullName evidence="1">Uncharacterized protein</fullName>
    </submittedName>
</protein>
<dbReference type="AlphaFoldDB" id="A0A382U2B9"/>
<sequence>MAAVLIIIISNIGFSYKLEGMTMYQDYEIGTISDEIRKFFEKKESRINFEINQISQLLSNELNINEKYIMSNTYAIAYNVKSNSIHTSFGENVSSKSIDEFLLRESWSTFDIMYSNHYSIPPDRKNLSHPIPDYLVYIQFQRADETPWIIKALDDSQDNKF</sequence>
<dbReference type="EMBL" id="UINC01140773">
    <property type="protein sequence ID" value="SVD28112.1"/>
    <property type="molecule type" value="Genomic_DNA"/>
</dbReference>
<evidence type="ECO:0000313" key="1">
    <source>
        <dbReference type="EMBL" id="SVD28112.1"/>
    </source>
</evidence>
<gene>
    <name evidence="1" type="ORF">METZ01_LOCUS380966</name>
</gene>
<proteinExistence type="predicted"/>